<evidence type="ECO:0000256" key="1">
    <source>
        <dbReference type="SAM" id="MobiDB-lite"/>
    </source>
</evidence>
<evidence type="ECO:0000313" key="3">
    <source>
        <dbReference type="EMBL" id="MBB5285811.1"/>
    </source>
</evidence>
<gene>
    <name evidence="3" type="ORF">HNQ92_003971</name>
</gene>
<feature type="compositionally biased region" description="Low complexity" evidence="1">
    <location>
        <begin position="45"/>
        <end position="54"/>
    </location>
</feature>
<comment type="caution">
    <text evidence="3">The sequence shown here is derived from an EMBL/GenBank/DDBJ whole genome shotgun (WGS) entry which is preliminary data.</text>
</comment>
<keyword evidence="2" id="KW-0732">Signal</keyword>
<dbReference type="PROSITE" id="PS51257">
    <property type="entry name" value="PROKAR_LIPOPROTEIN"/>
    <property type="match status" value="1"/>
</dbReference>
<feature type="compositionally biased region" description="Polar residues" evidence="1">
    <location>
        <begin position="24"/>
        <end position="33"/>
    </location>
</feature>
<proteinExistence type="predicted"/>
<protein>
    <recommendedName>
        <fullName evidence="5">Lipoprotein</fullName>
    </recommendedName>
</protein>
<feature type="chain" id="PRO_5032554273" description="Lipoprotein" evidence="2">
    <location>
        <begin position="20"/>
        <end position="62"/>
    </location>
</feature>
<accession>A0A840TPU0</accession>
<sequence>MKKWMIMLALLGGSLAACQTRENTQTLENSDTSAIYPDAIDDNADTTNTLADTLSGQPIPRP</sequence>
<organism evidence="3 4">
    <name type="scientific">Rhabdobacter roseus</name>
    <dbReference type="NCBI Taxonomy" id="1655419"/>
    <lineage>
        <taxon>Bacteria</taxon>
        <taxon>Pseudomonadati</taxon>
        <taxon>Bacteroidota</taxon>
        <taxon>Cytophagia</taxon>
        <taxon>Cytophagales</taxon>
        <taxon>Cytophagaceae</taxon>
        <taxon>Rhabdobacter</taxon>
    </lineage>
</organism>
<evidence type="ECO:0000313" key="4">
    <source>
        <dbReference type="Proteomes" id="UP000557307"/>
    </source>
</evidence>
<dbReference type="Proteomes" id="UP000557307">
    <property type="component" value="Unassembled WGS sequence"/>
</dbReference>
<dbReference type="AlphaFoldDB" id="A0A840TPU0"/>
<dbReference type="RefSeq" id="WP_184176341.1">
    <property type="nucleotide sequence ID" value="NZ_JACHGF010000007.1"/>
</dbReference>
<dbReference type="EMBL" id="JACHGF010000007">
    <property type="protein sequence ID" value="MBB5285811.1"/>
    <property type="molecule type" value="Genomic_DNA"/>
</dbReference>
<name>A0A840TPU0_9BACT</name>
<feature type="region of interest" description="Disordered" evidence="1">
    <location>
        <begin position="24"/>
        <end position="62"/>
    </location>
</feature>
<evidence type="ECO:0008006" key="5">
    <source>
        <dbReference type="Google" id="ProtNLM"/>
    </source>
</evidence>
<evidence type="ECO:0000256" key="2">
    <source>
        <dbReference type="SAM" id="SignalP"/>
    </source>
</evidence>
<feature type="signal peptide" evidence="2">
    <location>
        <begin position="1"/>
        <end position="19"/>
    </location>
</feature>
<reference evidence="3 4" key="1">
    <citation type="submission" date="2020-08" db="EMBL/GenBank/DDBJ databases">
        <title>Genomic Encyclopedia of Type Strains, Phase IV (KMG-IV): sequencing the most valuable type-strain genomes for metagenomic binning, comparative biology and taxonomic classification.</title>
        <authorList>
            <person name="Goeker M."/>
        </authorList>
    </citation>
    <scope>NUCLEOTIDE SEQUENCE [LARGE SCALE GENOMIC DNA]</scope>
    <source>
        <strain evidence="3 4">DSM 105074</strain>
    </source>
</reference>
<keyword evidence="4" id="KW-1185">Reference proteome</keyword>